<comment type="caution">
    <text evidence="1">The sequence shown here is derived from an EMBL/GenBank/DDBJ whole genome shotgun (WGS) entry which is preliminary data.</text>
</comment>
<keyword evidence="2" id="KW-1185">Reference proteome</keyword>
<accession>H5U5G2</accession>
<reference evidence="1 2" key="1">
    <citation type="submission" date="2012-02" db="EMBL/GenBank/DDBJ databases">
        <title>Whole genome shotgun sequence of Gordonia sputi NBRC 100414.</title>
        <authorList>
            <person name="Yoshida I."/>
            <person name="Hosoyama A."/>
            <person name="Tsuchikane K."/>
            <person name="Katsumata H."/>
            <person name="Yamazaki S."/>
            <person name="Fujita N."/>
        </authorList>
    </citation>
    <scope>NUCLEOTIDE SEQUENCE [LARGE SCALE GENOMIC DNA]</scope>
    <source>
        <strain evidence="1 2">NBRC 100414</strain>
    </source>
</reference>
<gene>
    <name evidence="1" type="ORF">GOSPT_118_00470</name>
</gene>
<dbReference type="RefSeq" id="WP_005208071.1">
    <property type="nucleotide sequence ID" value="NZ_BAFC01000116.1"/>
</dbReference>
<name>H5U5G2_9ACTN</name>
<dbReference type="eggNOG" id="ENOG5033G5Z">
    <property type="taxonomic scope" value="Bacteria"/>
</dbReference>
<dbReference type="EMBL" id="BAFC01000116">
    <property type="protein sequence ID" value="GAB40970.1"/>
    <property type="molecule type" value="Genomic_DNA"/>
</dbReference>
<evidence type="ECO:0000313" key="2">
    <source>
        <dbReference type="Proteomes" id="UP000005845"/>
    </source>
</evidence>
<proteinExistence type="predicted"/>
<protein>
    <submittedName>
        <fullName evidence="1">Uncharacterized protein</fullName>
    </submittedName>
</protein>
<dbReference type="Proteomes" id="UP000005845">
    <property type="component" value="Unassembled WGS sequence"/>
</dbReference>
<organism evidence="1 2">
    <name type="scientific">Gordonia sputi NBRC 100414</name>
    <dbReference type="NCBI Taxonomy" id="1089453"/>
    <lineage>
        <taxon>Bacteria</taxon>
        <taxon>Bacillati</taxon>
        <taxon>Actinomycetota</taxon>
        <taxon>Actinomycetes</taxon>
        <taxon>Mycobacteriales</taxon>
        <taxon>Gordoniaceae</taxon>
        <taxon>Gordonia</taxon>
    </lineage>
</organism>
<sequence>MTEGERASRLSLNPSGNSRFFGYAKDTVHPERGDLILFQGDGTLYFVGRVGTVFENQEFANLIWYQGNTYDKVYSLQDARDLRGTAEEVSTESVWSDVYGLDQYGNPHAFRGFTRVSNELVFDRLVERFGWYLDGAATTSAESETGGKKTSGAVLVPPESNVAESFEVDAVVSEPQERRRREAALQQRYCDFLRDAAHTVMRHRIPRDEGSDLATDLFDVTADELIEVKASTDRNTLRLALGQVLDYHRYVNSERKAVLLPSKPERDMMDLFKSFEVRVNSWLPLGIAVRTGYGSGNFRAAGLVS</sequence>
<evidence type="ECO:0000313" key="1">
    <source>
        <dbReference type="EMBL" id="GAB40970.1"/>
    </source>
</evidence>
<dbReference type="AlphaFoldDB" id="H5U5G2"/>